<accession>A0ABU5AWE1</accession>
<evidence type="ECO:0000313" key="9">
    <source>
        <dbReference type="Proteomes" id="UP001276564"/>
    </source>
</evidence>
<evidence type="ECO:0000256" key="2">
    <source>
        <dbReference type="ARBA" id="ARBA00022603"/>
    </source>
</evidence>
<dbReference type="InterPro" id="IPR001525">
    <property type="entry name" value="C5_MeTfrase"/>
</dbReference>
<dbReference type="EC" id="2.1.1.37" evidence="1"/>
<keyword evidence="5" id="KW-0680">Restriction system</keyword>
<dbReference type="Gene3D" id="3.90.120.10">
    <property type="entry name" value="DNA Methylase, subunit A, domain 2"/>
    <property type="match status" value="1"/>
</dbReference>
<protein>
    <recommendedName>
        <fullName evidence="1">DNA (cytosine-5-)-methyltransferase</fullName>
        <ecNumber evidence="1">2.1.1.37</ecNumber>
    </recommendedName>
</protein>
<dbReference type="InterPro" id="IPR029063">
    <property type="entry name" value="SAM-dependent_MTases_sf"/>
</dbReference>
<dbReference type="GO" id="GO:0032259">
    <property type="term" value="P:methylation"/>
    <property type="evidence" value="ECO:0007669"/>
    <property type="project" value="UniProtKB-KW"/>
</dbReference>
<gene>
    <name evidence="8" type="ORF">RFM23_28015</name>
</gene>
<evidence type="ECO:0000256" key="5">
    <source>
        <dbReference type="ARBA" id="ARBA00022747"/>
    </source>
</evidence>
<comment type="similarity">
    <text evidence="7">Belongs to the class I-like SAM-binding methyltransferase superfamily. C5-methyltransferase family.</text>
</comment>
<organism evidence="8 9">
    <name type="scientific">Mesorhizobium abyssinicae</name>
    <dbReference type="NCBI Taxonomy" id="1209958"/>
    <lineage>
        <taxon>Bacteria</taxon>
        <taxon>Pseudomonadati</taxon>
        <taxon>Pseudomonadota</taxon>
        <taxon>Alphaproteobacteria</taxon>
        <taxon>Hyphomicrobiales</taxon>
        <taxon>Phyllobacteriaceae</taxon>
        <taxon>Mesorhizobium</taxon>
    </lineage>
</organism>
<evidence type="ECO:0000256" key="3">
    <source>
        <dbReference type="ARBA" id="ARBA00022679"/>
    </source>
</evidence>
<dbReference type="InterPro" id="IPR031303">
    <property type="entry name" value="C5_meth_CS"/>
</dbReference>
<feature type="active site" evidence="7">
    <location>
        <position position="81"/>
    </location>
</feature>
<comment type="catalytic activity">
    <reaction evidence="6">
        <text>a 2'-deoxycytidine in DNA + S-adenosyl-L-methionine = a 5-methyl-2'-deoxycytidine in DNA + S-adenosyl-L-homocysteine + H(+)</text>
        <dbReference type="Rhea" id="RHEA:13681"/>
        <dbReference type="Rhea" id="RHEA-COMP:11369"/>
        <dbReference type="Rhea" id="RHEA-COMP:11370"/>
        <dbReference type="ChEBI" id="CHEBI:15378"/>
        <dbReference type="ChEBI" id="CHEBI:57856"/>
        <dbReference type="ChEBI" id="CHEBI:59789"/>
        <dbReference type="ChEBI" id="CHEBI:85452"/>
        <dbReference type="ChEBI" id="CHEBI:85454"/>
        <dbReference type="EC" id="2.1.1.37"/>
    </reaction>
</comment>
<evidence type="ECO:0000256" key="1">
    <source>
        <dbReference type="ARBA" id="ARBA00011975"/>
    </source>
</evidence>
<dbReference type="PANTHER" id="PTHR10629:SF52">
    <property type="entry name" value="DNA (CYTOSINE-5)-METHYLTRANSFERASE 1"/>
    <property type="match status" value="1"/>
</dbReference>
<evidence type="ECO:0000313" key="8">
    <source>
        <dbReference type="EMBL" id="MDX8541474.1"/>
    </source>
</evidence>
<comment type="caution">
    <text evidence="8">The sequence shown here is derived from an EMBL/GenBank/DDBJ whole genome shotgun (WGS) entry which is preliminary data.</text>
</comment>
<name>A0ABU5AWE1_9HYPH</name>
<evidence type="ECO:0000256" key="4">
    <source>
        <dbReference type="ARBA" id="ARBA00022691"/>
    </source>
</evidence>
<evidence type="ECO:0000256" key="6">
    <source>
        <dbReference type="ARBA" id="ARBA00047422"/>
    </source>
</evidence>
<dbReference type="SUPFAM" id="SSF53335">
    <property type="entry name" value="S-adenosyl-L-methionine-dependent methyltransferases"/>
    <property type="match status" value="1"/>
</dbReference>
<keyword evidence="3 7" id="KW-0808">Transferase</keyword>
<evidence type="ECO:0000256" key="7">
    <source>
        <dbReference type="PROSITE-ProRule" id="PRU01016"/>
    </source>
</evidence>
<dbReference type="EMBL" id="JAVIIP010000022">
    <property type="protein sequence ID" value="MDX8541474.1"/>
    <property type="molecule type" value="Genomic_DNA"/>
</dbReference>
<dbReference type="PROSITE" id="PS00095">
    <property type="entry name" value="C5_MTASE_2"/>
    <property type="match status" value="1"/>
</dbReference>
<sequence>MPVIDLFAGAGGLSIGATDAGCEVRACVEIDTIACKTLRANESYHGAVVEADVAAITGLDLREAARLTPGDPLIVVGGAPCQPFSKAAYWLEDGEESRYRRARAAGIAMERPLAPLEARPDSRRTLVEEFWRLIFESNADGFVFENVPSIKHPRNRPVLDGFQHAAEAAGYQVTQVTANAAEHGVAQARERVFLLGAKRGKPAAPQPTHTLKEEPGRKLTMTAGEALEGFDRPEYFEPEELVTGRWAAHLRTVPPGWNYKAHTAWAGHPNPTFVTETRFWNFLLKLSPDRPSWTIAASPGPWTGPFHWTSRRLRTVEMAALQGFPKGYSLAGSRREKVRQMGNAVPPPLARRMVEAVLATVDR</sequence>
<dbReference type="PROSITE" id="PS51679">
    <property type="entry name" value="SAM_MT_C5"/>
    <property type="match status" value="1"/>
</dbReference>
<reference evidence="8 9" key="1">
    <citation type="submission" date="2023-08" db="EMBL/GenBank/DDBJ databases">
        <title>Implementing the SeqCode for naming new Mesorhizobium species isolated from Vachellia karroo root nodules.</title>
        <authorList>
            <person name="Van Lill M."/>
        </authorList>
    </citation>
    <scope>NUCLEOTIDE SEQUENCE [LARGE SCALE GENOMIC DNA]</scope>
    <source>
        <strain evidence="8 9">VK4B</strain>
    </source>
</reference>
<dbReference type="GO" id="GO:0003886">
    <property type="term" value="F:DNA (cytosine-5-)-methyltransferase activity"/>
    <property type="evidence" value="ECO:0007669"/>
    <property type="project" value="UniProtKB-EC"/>
</dbReference>
<dbReference type="RefSeq" id="WP_320321893.1">
    <property type="nucleotide sequence ID" value="NZ_JAVIIP010000022.1"/>
</dbReference>
<keyword evidence="9" id="KW-1185">Reference proteome</keyword>
<dbReference type="Proteomes" id="UP001276564">
    <property type="component" value="Unassembled WGS sequence"/>
</dbReference>
<keyword evidence="4 7" id="KW-0949">S-adenosyl-L-methionine</keyword>
<dbReference type="Pfam" id="PF00145">
    <property type="entry name" value="DNA_methylase"/>
    <property type="match status" value="1"/>
</dbReference>
<dbReference type="PRINTS" id="PR00105">
    <property type="entry name" value="C5METTRFRASE"/>
</dbReference>
<dbReference type="PANTHER" id="PTHR10629">
    <property type="entry name" value="CYTOSINE-SPECIFIC METHYLTRANSFERASE"/>
    <property type="match status" value="1"/>
</dbReference>
<keyword evidence="2 7" id="KW-0489">Methyltransferase</keyword>
<dbReference type="Gene3D" id="3.40.50.150">
    <property type="entry name" value="Vaccinia Virus protein VP39"/>
    <property type="match status" value="1"/>
</dbReference>
<dbReference type="InterPro" id="IPR050390">
    <property type="entry name" value="C5-Methyltransferase"/>
</dbReference>
<proteinExistence type="inferred from homology"/>